<organism evidence="1 2">
    <name type="scientific">Elasticomyces elasticus</name>
    <dbReference type="NCBI Taxonomy" id="574655"/>
    <lineage>
        <taxon>Eukaryota</taxon>
        <taxon>Fungi</taxon>
        <taxon>Dikarya</taxon>
        <taxon>Ascomycota</taxon>
        <taxon>Pezizomycotina</taxon>
        <taxon>Dothideomycetes</taxon>
        <taxon>Dothideomycetidae</taxon>
        <taxon>Mycosphaerellales</taxon>
        <taxon>Teratosphaeriaceae</taxon>
        <taxon>Elasticomyces</taxon>
    </lineage>
</organism>
<dbReference type="EMBL" id="JAVRQU010000007">
    <property type="protein sequence ID" value="KAK5700921.1"/>
    <property type="molecule type" value="Genomic_DNA"/>
</dbReference>
<proteinExistence type="predicted"/>
<name>A0AAN7ZUA0_9PEZI</name>
<dbReference type="PANTHER" id="PTHR38887:SF1">
    <property type="entry name" value="RAS MODIFICATION PROTEIN ERF4"/>
    <property type="match status" value="1"/>
</dbReference>
<dbReference type="Proteomes" id="UP001310594">
    <property type="component" value="Unassembled WGS sequence"/>
</dbReference>
<protein>
    <submittedName>
        <fullName evidence="1">Uncharacterized protein</fullName>
    </submittedName>
</protein>
<sequence length="603" mass="65735">MPSRNDRAARNVLIDLVSTGVGAAAEYREHRRQRTLLRASSCQDLQMSTIESLTSGSIAALQNVVCGPGNLLAYTALAAGASSAGDASYSSTHNNLCNDMYDGNMLEDDEADWELDDMIQKGHFLNTLPSYAQAQAEHCKSGNRAHEVTITGRAVLDIPRLRQPLPLPVIIPQRRPRTRARGFIRAYAPVLDDCGINEATFLAFLDDFYKSTQVSGLFTVIQITAIVAGFTPDLTTQVVLMGIQVAAAAAAAEAQGRQRTNSFLDRMNEELFRPAGLYALIMKYKPEATSTGDSEATVVSRGSSMRSELVDLSTTEIVAKYDQTVCEPSDEKAASSRRVSLGMPVDRKNFRLASGITQGSMNLPDSAPLTFPDIDEAFAKNKETFKDKAKDARSFLADYLDRRARMQYARDDPDSRLALSETHWAFKAELANPKHSLYQGGILHLASGGKLAPRMVKRDEKMRDEGKGEQVPSGIEQQPAQCDLGTAASSIGSTVMPRSRARPPLFHTSTAPALVAEAGEHKPKEDKKPDVACSAVSAMYDKYGKRYALGTVGAVKRLLREDALYLMIVNRPSDAELAEARAAATQMERTTTSCTGLRRNVVQ</sequence>
<evidence type="ECO:0000313" key="1">
    <source>
        <dbReference type="EMBL" id="KAK5700921.1"/>
    </source>
</evidence>
<comment type="caution">
    <text evidence="1">The sequence shown here is derived from an EMBL/GenBank/DDBJ whole genome shotgun (WGS) entry which is preliminary data.</text>
</comment>
<dbReference type="InterPro" id="IPR053221">
    <property type="entry name" value="Burnettramic_acid_biosynth"/>
</dbReference>
<evidence type="ECO:0000313" key="2">
    <source>
        <dbReference type="Proteomes" id="UP001310594"/>
    </source>
</evidence>
<reference evidence="1" key="1">
    <citation type="submission" date="2023-08" db="EMBL/GenBank/DDBJ databases">
        <title>Black Yeasts Isolated from many extreme environments.</title>
        <authorList>
            <person name="Coleine C."/>
            <person name="Stajich J.E."/>
            <person name="Selbmann L."/>
        </authorList>
    </citation>
    <scope>NUCLEOTIDE SEQUENCE</scope>
    <source>
        <strain evidence="1">CCFEE 5810</strain>
    </source>
</reference>
<dbReference type="AlphaFoldDB" id="A0AAN7ZUA0"/>
<gene>
    <name evidence="1" type="ORF">LTR97_005439</name>
</gene>
<dbReference type="PANTHER" id="PTHR38887">
    <property type="entry name" value="CHROMOSOME 21, WHOLE GENOME SHOTGUN SEQUENCE"/>
    <property type="match status" value="1"/>
</dbReference>
<accession>A0AAN7ZUA0</accession>